<dbReference type="RefSeq" id="WP_303734283.1">
    <property type="nucleotide sequence ID" value="NZ_CAKZHK010000007.1"/>
</dbReference>
<dbReference type="EMBL" id="QFRA01000003">
    <property type="protein sequence ID" value="PZR06117.1"/>
    <property type="molecule type" value="Genomic_DNA"/>
</dbReference>
<accession>A0A2W5SWK6</accession>
<dbReference type="Proteomes" id="UP000249432">
    <property type="component" value="Unassembled WGS sequence"/>
</dbReference>
<comment type="caution">
    <text evidence="1">The sequence shown here is derived from an EMBL/GenBank/DDBJ whole genome shotgun (WGS) entry which is preliminary data.</text>
</comment>
<name>A0A2W5SWK6_9CORY</name>
<organism evidence="1 2">
    <name type="scientific">Corynebacterium kroppenstedtii</name>
    <dbReference type="NCBI Taxonomy" id="161879"/>
    <lineage>
        <taxon>Bacteria</taxon>
        <taxon>Bacillati</taxon>
        <taxon>Actinomycetota</taxon>
        <taxon>Actinomycetes</taxon>
        <taxon>Mycobacteriales</taxon>
        <taxon>Corynebacteriaceae</taxon>
        <taxon>Corynebacterium</taxon>
    </lineage>
</organism>
<evidence type="ECO:0000313" key="2">
    <source>
        <dbReference type="Proteomes" id="UP000249432"/>
    </source>
</evidence>
<protein>
    <submittedName>
        <fullName evidence="1">DUF3107 domain-containing protein</fullName>
    </submittedName>
</protein>
<gene>
    <name evidence="1" type="ORF">DI525_02105</name>
</gene>
<sequence>MEIKIGFTDNPRELVINAKGQKEEITTTINDALSKPTDTSAVLSIDDAKGHTHLIRRAAIAYVEIGSESARPVGFA</sequence>
<reference evidence="1 2" key="1">
    <citation type="submission" date="2017-08" db="EMBL/GenBank/DDBJ databases">
        <title>Infants hospitalized years apart are colonized by the same room-sourced microbial strains.</title>
        <authorList>
            <person name="Brooks B."/>
            <person name="Olm M.R."/>
            <person name="Firek B.A."/>
            <person name="Baker R."/>
            <person name="Thomas B.C."/>
            <person name="Morowitz M.J."/>
            <person name="Banfield J.F."/>
        </authorList>
    </citation>
    <scope>NUCLEOTIDE SEQUENCE [LARGE SCALE GENOMIC DNA]</scope>
    <source>
        <strain evidence="1">S2_003_000_R1_3</strain>
    </source>
</reference>
<dbReference type="InterPro" id="IPR021456">
    <property type="entry name" value="DUF3107"/>
</dbReference>
<dbReference type="Pfam" id="PF11305">
    <property type="entry name" value="DUF3107"/>
    <property type="match status" value="1"/>
</dbReference>
<dbReference type="AlphaFoldDB" id="A0A2W5SWK6"/>
<evidence type="ECO:0000313" key="1">
    <source>
        <dbReference type="EMBL" id="PZR06117.1"/>
    </source>
</evidence>
<proteinExistence type="predicted"/>